<evidence type="ECO:0000313" key="1">
    <source>
        <dbReference type="EMBL" id="KAF5372056.1"/>
    </source>
</evidence>
<dbReference type="Proteomes" id="UP000559256">
    <property type="component" value="Unassembled WGS sequence"/>
</dbReference>
<protein>
    <recommendedName>
        <fullName evidence="3">BTB domain-containing protein</fullName>
    </recommendedName>
</protein>
<dbReference type="AlphaFoldDB" id="A0A8H5GVY1"/>
<name>A0A8H5GVY1_9AGAR</name>
<gene>
    <name evidence="1" type="ORF">D9758_005087</name>
</gene>
<sequence>MRIDIMDTACQASENCHLPVDIILESCDGHRLGFHTTLLETQTDAFPLNGLTPPHPNEAVKMEESKDVLCLLAQFLHNTREPDLRKFHMAVLAGLFTAFDKWGIYRAHEMIRSAIRMTSEPLEALVLMYAKEEWKDDIEEVAHLLLKENDTSITKELVGRGEFKILVSWHLYTYAWFKRSEELKAHFDATVQDIAFGPGRFTAFGVYISGKPPTDIPPSCKWSEYKRQLHTSLKRLPMWTSNKDLKAAVKHHSSTAVPCISACSQLYDTNIMSGLEVKLHTLWPWLEDTLRDFPEPRWDSFYM</sequence>
<proteinExistence type="predicted"/>
<keyword evidence="2" id="KW-1185">Reference proteome</keyword>
<evidence type="ECO:0000313" key="2">
    <source>
        <dbReference type="Proteomes" id="UP000559256"/>
    </source>
</evidence>
<accession>A0A8H5GVY1</accession>
<dbReference type="OrthoDB" id="3184970at2759"/>
<organism evidence="1 2">
    <name type="scientific">Tetrapyrgos nigripes</name>
    <dbReference type="NCBI Taxonomy" id="182062"/>
    <lineage>
        <taxon>Eukaryota</taxon>
        <taxon>Fungi</taxon>
        <taxon>Dikarya</taxon>
        <taxon>Basidiomycota</taxon>
        <taxon>Agaricomycotina</taxon>
        <taxon>Agaricomycetes</taxon>
        <taxon>Agaricomycetidae</taxon>
        <taxon>Agaricales</taxon>
        <taxon>Marasmiineae</taxon>
        <taxon>Marasmiaceae</taxon>
        <taxon>Tetrapyrgos</taxon>
    </lineage>
</organism>
<comment type="caution">
    <text evidence="1">The sequence shown here is derived from an EMBL/GenBank/DDBJ whole genome shotgun (WGS) entry which is preliminary data.</text>
</comment>
<dbReference type="EMBL" id="JAACJM010000006">
    <property type="protein sequence ID" value="KAF5372056.1"/>
    <property type="molecule type" value="Genomic_DNA"/>
</dbReference>
<reference evidence="1 2" key="1">
    <citation type="journal article" date="2020" name="ISME J.">
        <title>Uncovering the hidden diversity of litter-decomposition mechanisms in mushroom-forming fungi.</title>
        <authorList>
            <person name="Floudas D."/>
            <person name="Bentzer J."/>
            <person name="Ahren D."/>
            <person name="Johansson T."/>
            <person name="Persson P."/>
            <person name="Tunlid A."/>
        </authorList>
    </citation>
    <scope>NUCLEOTIDE SEQUENCE [LARGE SCALE GENOMIC DNA]</scope>
    <source>
        <strain evidence="1 2">CBS 291.85</strain>
    </source>
</reference>
<evidence type="ECO:0008006" key="3">
    <source>
        <dbReference type="Google" id="ProtNLM"/>
    </source>
</evidence>